<keyword evidence="2" id="KW-1185">Reference proteome</keyword>
<dbReference type="SUPFAM" id="SSF51045">
    <property type="entry name" value="WW domain"/>
    <property type="match status" value="1"/>
</dbReference>
<evidence type="ECO:0000313" key="2">
    <source>
        <dbReference type="Proteomes" id="UP000824469"/>
    </source>
</evidence>
<evidence type="ECO:0000313" key="1">
    <source>
        <dbReference type="EMBL" id="KAH9314586.1"/>
    </source>
</evidence>
<gene>
    <name evidence="1" type="ORF">KI387_023213</name>
</gene>
<dbReference type="EMBL" id="JAHRHJ020000005">
    <property type="protein sequence ID" value="KAH9314586.1"/>
    <property type="molecule type" value="Genomic_DNA"/>
</dbReference>
<sequence length="103" mass="11365">MGYNGAYKKLNVSGEAREVSGCMPRIFNYESNSTTLDMLGRKSRKSAFSSSSSGSESIEFDLLELGKGRLLPFGWEKCLDLKTGSVYYLNSEDGTEVRSEVIS</sequence>
<dbReference type="Proteomes" id="UP000824469">
    <property type="component" value="Unassembled WGS sequence"/>
</dbReference>
<comment type="caution">
    <text evidence="1">The sequence shown here is derived from an EMBL/GenBank/DDBJ whole genome shotgun (WGS) entry which is preliminary data.</text>
</comment>
<feature type="non-terminal residue" evidence="1">
    <location>
        <position position="1"/>
    </location>
</feature>
<reference evidence="1 2" key="1">
    <citation type="journal article" date="2021" name="Nat. Plants">
        <title>The Taxus genome provides insights into paclitaxel biosynthesis.</title>
        <authorList>
            <person name="Xiong X."/>
            <person name="Gou J."/>
            <person name="Liao Q."/>
            <person name="Li Y."/>
            <person name="Zhou Q."/>
            <person name="Bi G."/>
            <person name="Li C."/>
            <person name="Du R."/>
            <person name="Wang X."/>
            <person name="Sun T."/>
            <person name="Guo L."/>
            <person name="Liang H."/>
            <person name="Lu P."/>
            <person name="Wu Y."/>
            <person name="Zhang Z."/>
            <person name="Ro D.K."/>
            <person name="Shang Y."/>
            <person name="Huang S."/>
            <person name="Yan J."/>
        </authorList>
    </citation>
    <scope>NUCLEOTIDE SEQUENCE [LARGE SCALE GENOMIC DNA]</scope>
    <source>
        <strain evidence="1">Ta-2019</strain>
    </source>
</reference>
<dbReference type="InterPro" id="IPR036020">
    <property type="entry name" value="WW_dom_sf"/>
</dbReference>
<accession>A0AA38L7X1</accession>
<organism evidence="1 2">
    <name type="scientific">Taxus chinensis</name>
    <name type="common">Chinese yew</name>
    <name type="synonym">Taxus wallichiana var. chinensis</name>
    <dbReference type="NCBI Taxonomy" id="29808"/>
    <lineage>
        <taxon>Eukaryota</taxon>
        <taxon>Viridiplantae</taxon>
        <taxon>Streptophyta</taxon>
        <taxon>Embryophyta</taxon>
        <taxon>Tracheophyta</taxon>
        <taxon>Spermatophyta</taxon>
        <taxon>Pinopsida</taxon>
        <taxon>Pinidae</taxon>
        <taxon>Conifers II</taxon>
        <taxon>Cupressales</taxon>
        <taxon>Taxaceae</taxon>
        <taxon>Taxus</taxon>
    </lineage>
</organism>
<name>A0AA38L7X1_TAXCH</name>
<dbReference type="AlphaFoldDB" id="A0AA38L7X1"/>
<protein>
    <recommendedName>
        <fullName evidence="3">WW domain-containing protein</fullName>
    </recommendedName>
</protein>
<proteinExistence type="predicted"/>
<evidence type="ECO:0008006" key="3">
    <source>
        <dbReference type="Google" id="ProtNLM"/>
    </source>
</evidence>